<dbReference type="PANTHER" id="PTHR46807:SF1">
    <property type="entry name" value="TRANSCRIPTION FACTOR PIF3"/>
    <property type="match status" value="1"/>
</dbReference>
<protein>
    <recommendedName>
        <fullName evidence="6">BHLH domain-containing protein</fullName>
    </recommendedName>
</protein>
<dbReference type="EMBL" id="CM035426">
    <property type="protein sequence ID" value="KAH7316262.1"/>
    <property type="molecule type" value="Genomic_DNA"/>
</dbReference>
<dbReference type="GO" id="GO:0005634">
    <property type="term" value="C:nucleus"/>
    <property type="evidence" value="ECO:0007669"/>
    <property type="project" value="UniProtKB-SubCell"/>
</dbReference>
<evidence type="ECO:0000313" key="7">
    <source>
        <dbReference type="EMBL" id="KAH7316262.1"/>
    </source>
</evidence>
<keyword evidence="3" id="KW-0804">Transcription</keyword>
<dbReference type="InterPro" id="IPR044273">
    <property type="entry name" value="PIF3-like"/>
</dbReference>
<dbReference type="GO" id="GO:0003700">
    <property type="term" value="F:DNA-binding transcription factor activity"/>
    <property type="evidence" value="ECO:0007669"/>
    <property type="project" value="InterPro"/>
</dbReference>
<keyword evidence="2" id="KW-0805">Transcription regulation</keyword>
<dbReference type="InterPro" id="IPR011598">
    <property type="entry name" value="bHLH_dom"/>
</dbReference>
<dbReference type="AlphaFoldDB" id="A0A8T2SFH9"/>
<dbReference type="PANTHER" id="PTHR46807">
    <property type="entry name" value="TRANSCRIPTION FACTOR PIF3"/>
    <property type="match status" value="1"/>
</dbReference>
<evidence type="ECO:0000256" key="3">
    <source>
        <dbReference type="ARBA" id="ARBA00023163"/>
    </source>
</evidence>
<reference evidence="7" key="1">
    <citation type="submission" date="2021-08" db="EMBL/GenBank/DDBJ databases">
        <title>WGS assembly of Ceratopteris richardii.</title>
        <authorList>
            <person name="Marchant D.B."/>
            <person name="Chen G."/>
            <person name="Jenkins J."/>
            <person name="Shu S."/>
            <person name="Leebens-Mack J."/>
            <person name="Grimwood J."/>
            <person name="Schmutz J."/>
            <person name="Soltis P."/>
            <person name="Soltis D."/>
            <person name="Chen Z.-H."/>
        </authorList>
    </citation>
    <scope>NUCLEOTIDE SEQUENCE</scope>
    <source>
        <strain evidence="7">Whitten #5841</strain>
        <tissue evidence="7">Leaf</tissue>
    </source>
</reference>
<dbReference type="SMART" id="SM00353">
    <property type="entry name" value="HLH"/>
    <property type="match status" value="1"/>
</dbReference>
<comment type="subcellular location">
    <subcellularLocation>
        <location evidence="1">Nucleus</location>
    </subcellularLocation>
</comment>
<feature type="domain" description="BHLH" evidence="6">
    <location>
        <begin position="479"/>
        <end position="528"/>
    </location>
</feature>
<name>A0A8T2SFH9_CERRI</name>
<dbReference type="CDD" id="cd11445">
    <property type="entry name" value="bHLH_AtPIF_like"/>
    <property type="match status" value="1"/>
</dbReference>
<evidence type="ECO:0000256" key="2">
    <source>
        <dbReference type="ARBA" id="ARBA00023015"/>
    </source>
</evidence>
<gene>
    <name evidence="7" type="ORF">KP509_21G085700</name>
</gene>
<keyword evidence="8" id="KW-1185">Reference proteome</keyword>
<dbReference type="InterPro" id="IPR047265">
    <property type="entry name" value="PIF1-like_bHLH"/>
</dbReference>
<organism evidence="7 8">
    <name type="scientific">Ceratopteris richardii</name>
    <name type="common">Triangle waterfern</name>
    <dbReference type="NCBI Taxonomy" id="49495"/>
    <lineage>
        <taxon>Eukaryota</taxon>
        <taxon>Viridiplantae</taxon>
        <taxon>Streptophyta</taxon>
        <taxon>Embryophyta</taxon>
        <taxon>Tracheophyta</taxon>
        <taxon>Polypodiopsida</taxon>
        <taxon>Polypodiidae</taxon>
        <taxon>Polypodiales</taxon>
        <taxon>Pteridineae</taxon>
        <taxon>Pteridaceae</taxon>
        <taxon>Parkerioideae</taxon>
        <taxon>Ceratopteris</taxon>
    </lineage>
</organism>
<keyword evidence="4" id="KW-0539">Nucleus</keyword>
<dbReference type="OrthoDB" id="690068at2759"/>
<feature type="compositionally biased region" description="Basic and acidic residues" evidence="5">
    <location>
        <begin position="479"/>
        <end position="494"/>
    </location>
</feature>
<dbReference type="InterPro" id="IPR036638">
    <property type="entry name" value="HLH_DNA-bd_sf"/>
</dbReference>
<sequence>MSHCVPEWDAVPGKEMDSVWEPVDLFLPSKGKWDSGHTRRSDISSVPELNFEELCWEDGQLLVVLQGSSGRGIGKSRSCSQFNAAEANLGGDIHMDVPVDTNGTELIEPASINVQTQEDDLFSWLQHPSEDLMGRHERKNDMHVPGTSLAGTERIHSPDLIMQKYSYQNPGLLNSTENIMASKTRATDTIPAFSPNNKVGHRTNQEVEDNSMNIALQNQEICGHYRPLTPTTEMSTQVAQMPSASANEIHARSVTSVNKSGMKFSNFSRPAVTYKAGLNSLGMTNGISGTERLKQLDRVAVDVHKLEGMDSTTRYLKLNAPSREEGVVLATPSLPHVVGASGLQDSNQDFSPEMQEHINAHSVNESQEDRDPDASITVTLNRTSAMGIADCWKSSLISSTAHGIDGSGEVVEFPEPSDLSSSGGSEDSDGTDGRRVTGRSKRKKSHEEDSELQSEALKNEAASSKKPAVMVGNTTKRSRAAENHNQSERRRRDRISEKMKALQSLVPNSYKTDKASMLEEAITYIKALKSQIQMMSCRGGMFFPQVVFPSGMQNVQMASWPVLNMGIGMNMGMGMNVGVRMTDVNGVVASAPMKPLSPMTSFPTAMRPPVNMTASTSLNPPHMTTGVAGQVIALPANQVLPVRPGVPVPGFCDSSSFSNGVLPQCFPINQQGGHVQMMPIGVQGNAASNFCQYYGPANFLGGCA</sequence>
<evidence type="ECO:0000256" key="5">
    <source>
        <dbReference type="SAM" id="MobiDB-lite"/>
    </source>
</evidence>
<feature type="region of interest" description="Disordered" evidence="5">
    <location>
        <begin position="407"/>
        <end position="494"/>
    </location>
</feature>
<comment type="caution">
    <text evidence="7">The sequence shown here is derived from an EMBL/GenBank/DDBJ whole genome shotgun (WGS) entry which is preliminary data.</text>
</comment>
<proteinExistence type="predicted"/>
<evidence type="ECO:0000256" key="1">
    <source>
        <dbReference type="ARBA" id="ARBA00004123"/>
    </source>
</evidence>
<evidence type="ECO:0000256" key="4">
    <source>
        <dbReference type="ARBA" id="ARBA00023242"/>
    </source>
</evidence>
<dbReference type="GO" id="GO:0046983">
    <property type="term" value="F:protein dimerization activity"/>
    <property type="evidence" value="ECO:0007669"/>
    <property type="project" value="InterPro"/>
</dbReference>
<evidence type="ECO:0000313" key="8">
    <source>
        <dbReference type="Proteomes" id="UP000825935"/>
    </source>
</evidence>
<evidence type="ECO:0000259" key="6">
    <source>
        <dbReference type="PROSITE" id="PS50888"/>
    </source>
</evidence>
<dbReference type="Pfam" id="PF00010">
    <property type="entry name" value="HLH"/>
    <property type="match status" value="1"/>
</dbReference>
<dbReference type="Gene3D" id="4.10.280.10">
    <property type="entry name" value="Helix-loop-helix DNA-binding domain"/>
    <property type="match status" value="1"/>
</dbReference>
<accession>A0A8T2SFH9</accession>
<dbReference type="Proteomes" id="UP000825935">
    <property type="component" value="Chromosome 21"/>
</dbReference>
<dbReference type="SUPFAM" id="SSF47459">
    <property type="entry name" value="HLH, helix-loop-helix DNA-binding domain"/>
    <property type="match status" value="1"/>
</dbReference>
<dbReference type="OMA" id="CWEDGEL"/>
<dbReference type="PROSITE" id="PS50888">
    <property type="entry name" value="BHLH"/>
    <property type="match status" value="1"/>
</dbReference>